<dbReference type="Pfam" id="PF00069">
    <property type="entry name" value="Pkinase"/>
    <property type="match status" value="1"/>
</dbReference>
<evidence type="ECO:0000313" key="9">
    <source>
        <dbReference type="EMBL" id="SBO93507.1"/>
    </source>
</evidence>
<dbReference type="SUPFAM" id="SSF56112">
    <property type="entry name" value="Protein kinase-like (PK-like)"/>
    <property type="match status" value="1"/>
</dbReference>
<dbReference type="InterPro" id="IPR008271">
    <property type="entry name" value="Ser/Thr_kinase_AS"/>
</dbReference>
<feature type="transmembrane region" description="Helical" evidence="7">
    <location>
        <begin position="433"/>
        <end position="456"/>
    </location>
</feature>
<evidence type="ECO:0000256" key="4">
    <source>
        <dbReference type="ARBA" id="ARBA00022840"/>
    </source>
</evidence>
<dbReference type="EMBL" id="LT559118">
    <property type="protein sequence ID" value="SBO93507.1"/>
    <property type="molecule type" value="Genomic_DNA"/>
</dbReference>
<dbReference type="InterPro" id="IPR011009">
    <property type="entry name" value="Kinase-like_dom_sf"/>
</dbReference>
<dbReference type="Gene3D" id="3.30.200.20">
    <property type="entry name" value="Phosphorylase Kinase, domain 1"/>
    <property type="match status" value="1"/>
</dbReference>
<evidence type="ECO:0000256" key="6">
    <source>
        <dbReference type="SAM" id="MobiDB-lite"/>
    </source>
</evidence>
<dbReference type="PROSITE" id="PS00108">
    <property type="entry name" value="PROTEIN_KINASE_ST"/>
    <property type="match status" value="1"/>
</dbReference>
<dbReference type="Gene3D" id="1.10.510.10">
    <property type="entry name" value="Transferase(Phosphotransferase) domain 1"/>
    <property type="match status" value="1"/>
</dbReference>
<dbReference type="GO" id="GO:0005524">
    <property type="term" value="F:ATP binding"/>
    <property type="evidence" value="ECO:0007669"/>
    <property type="project" value="UniProtKB-UniRule"/>
</dbReference>
<feature type="binding site" evidence="5">
    <location>
        <position position="44"/>
    </location>
    <ligand>
        <name>ATP</name>
        <dbReference type="ChEBI" id="CHEBI:30616"/>
    </ligand>
</feature>
<keyword evidence="4 5" id="KW-0067">ATP-binding</keyword>
<keyword evidence="1" id="KW-0808">Transferase</keyword>
<feature type="transmembrane region" description="Helical" evidence="7">
    <location>
        <begin position="517"/>
        <end position="537"/>
    </location>
</feature>
<feature type="domain" description="Protein kinase" evidence="8">
    <location>
        <begin position="16"/>
        <end position="266"/>
    </location>
</feature>
<gene>
    <name evidence="9" type="ORF">BN4615_P3021</name>
</gene>
<name>A0A1M4E3W4_9ACTN</name>
<keyword evidence="7" id="KW-0812">Transmembrane</keyword>
<protein>
    <submittedName>
        <fullName evidence="9">Serine/threonine protein kinase</fullName>
    </submittedName>
</protein>
<keyword evidence="7" id="KW-1133">Transmembrane helix</keyword>
<dbReference type="InterPro" id="IPR000719">
    <property type="entry name" value="Prot_kinase_dom"/>
</dbReference>
<dbReference type="AlphaFoldDB" id="A0A1M4E3W4"/>
<reference evidence="9" key="1">
    <citation type="submission" date="2016-04" db="EMBL/GenBank/DDBJ databases">
        <authorList>
            <person name="Evans L.H."/>
            <person name="Alamgir A."/>
            <person name="Owens N."/>
            <person name="Weber N.D."/>
            <person name="Virtaneva K."/>
            <person name="Barbian K."/>
            <person name="Babar A."/>
            <person name="Rosenke K."/>
        </authorList>
    </citation>
    <scope>NUCLEOTIDE SEQUENCE</scope>
    <source>
        <strain evidence="9">Nono1</strain>
    </source>
</reference>
<dbReference type="Pfam" id="PF14219">
    <property type="entry name" value="DUF4328"/>
    <property type="match status" value="1"/>
</dbReference>
<evidence type="ECO:0000259" key="8">
    <source>
        <dbReference type="PROSITE" id="PS50011"/>
    </source>
</evidence>
<keyword evidence="7" id="KW-0472">Membrane</keyword>
<dbReference type="InterPro" id="IPR025565">
    <property type="entry name" value="DUF4328"/>
</dbReference>
<dbReference type="GO" id="GO:0004674">
    <property type="term" value="F:protein serine/threonine kinase activity"/>
    <property type="evidence" value="ECO:0007669"/>
    <property type="project" value="UniProtKB-KW"/>
</dbReference>
<evidence type="ECO:0000256" key="1">
    <source>
        <dbReference type="ARBA" id="ARBA00022679"/>
    </source>
</evidence>
<feature type="transmembrane region" description="Helical" evidence="7">
    <location>
        <begin position="383"/>
        <end position="405"/>
    </location>
</feature>
<dbReference type="RefSeq" id="WP_225272698.1">
    <property type="nucleotide sequence ID" value="NZ_CP084058.1"/>
</dbReference>
<dbReference type="PROSITE" id="PS50011">
    <property type="entry name" value="PROTEIN_KINASE_DOM"/>
    <property type="match status" value="1"/>
</dbReference>
<dbReference type="PANTHER" id="PTHR43289">
    <property type="entry name" value="MITOGEN-ACTIVATED PROTEIN KINASE KINASE KINASE 20-RELATED"/>
    <property type="match status" value="1"/>
</dbReference>
<dbReference type="PROSITE" id="PS00107">
    <property type="entry name" value="PROTEIN_KINASE_ATP"/>
    <property type="match status" value="1"/>
</dbReference>
<dbReference type="SMART" id="SM00220">
    <property type="entry name" value="S_TKc"/>
    <property type="match status" value="1"/>
</dbReference>
<dbReference type="CDD" id="cd14014">
    <property type="entry name" value="STKc_PknB_like"/>
    <property type="match status" value="1"/>
</dbReference>
<feature type="transmembrane region" description="Helical" evidence="7">
    <location>
        <begin position="564"/>
        <end position="585"/>
    </location>
</feature>
<keyword evidence="3 9" id="KW-0418">Kinase</keyword>
<accession>A0A1M4E3W4</accession>
<feature type="region of interest" description="Disordered" evidence="6">
    <location>
        <begin position="307"/>
        <end position="361"/>
    </location>
</feature>
<evidence type="ECO:0000256" key="3">
    <source>
        <dbReference type="ARBA" id="ARBA00022777"/>
    </source>
</evidence>
<organism evidence="9">
    <name type="scientific">Nonomuraea gerenzanensis</name>
    <dbReference type="NCBI Taxonomy" id="93944"/>
    <lineage>
        <taxon>Bacteria</taxon>
        <taxon>Bacillati</taxon>
        <taxon>Actinomycetota</taxon>
        <taxon>Actinomycetes</taxon>
        <taxon>Streptosporangiales</taxon>
        <taxon>Streptosporangiaceae</taxon>
        <taxon>Nonomuraea</taxon>
    </lineage>
</organism>
<evidence type="ECO:0000256" key="2">
    <source>
        <dbReference type="ARBA" id="ARBA00022741"/>
    </source>
</evidence>
<proteinExistence type="predicted"/>
<dbReference type="InterPro" id="IPR017441">
    <property type="entry name" value="Protein_kinase_ATP_BS"/>
</dbReference>
<keyword evidence="9" id="KW-0723">Serine/threonine-protein kinase</keyword>
<keyword evidence="2 5" id="KW-0547">Nucleotide-binding</keyword>
<dbReference type="PANTHER" id="PTHR43289:SF34">
    <property type="entry name" value="SERINE_THREONINE-PROTEIN KINASE YBDM-RELATED"/>
    <property type="match status" value="1"/>
</dbReference>
<evidence type="ECO:0000256" key="7">
    <source>
        <dbReference type="SAM" id="Phobius"/>
    </source>
</evidence>
<sequence length="601" mass="63446">MANPLRDGDPIQLGPYRLHARLGEGGMGQVFLGRSPGGRLVAVKVVRPQLADDTHFRRRFAAEVAAARKVGGFYTAQVVDADTEATPPWLASAYIPGPSLYQAIHDHGPLPVASVAVLGAGLAEGLAAVHACEVVHRDLKPANVILAEDGPRLIDFGIARALDATSHTQTSAVLGTAAYMSPEQAAGQQVGPASDVFSLGCVLAFAATGRSPFGEGPVHAVVFRVVHAEPDLSGVPAPLAGLVAACLAKDPAARPGLEQVLGHLTALASPGGGPGQGPWLPEALTHVIAQRRTLALTALDQSAPGTDGAWIGGGPHPAAVGMDGGAPRGAAAGMDGGAPRTTAPGMVGGAPRTTAPSPPRAAQPLLADERRRMRGAGPLHPTAGYQVAVFVMLALFGLISLSIVVHQLNLFEDVGRLVPEDDFWDADEDAEELSLVMLVAQIVSGVGLVLCWLLWFHRVRAVAEQLAPGRLRYRPSMAVYGWFIPIANFWLPKQIADDVWHASSPPGRAGAMAPAGLLHTWWALWLLTLLSWPLFWLDWTDFLSTNSDEIDGEEHVALVFVPEIWPLVAVHVLAVPVVIVTAWYVRRLSAMQAAKIDQLNR</sequence>
<evidence type="ECO:0000256" key="5">
    <source>
        <dbReference type="PROSITE-ProRule" id="PRU10141"/>
    </source>
</evidence>